<feature type="transmembrane region" description="Helical" evidence="1">
    <location>
        <begin position="388"/>
        <end position="409"/>
    </location>
</feature>
<evidence type="ECO:0000313" key="2">
    <source>
        <dbReference type="EMBL" id="KAJ4812025.1"/>
    </source>
</evidence>
<accession>A0AAV8H7U7</accession>
<keyword evidence="1" id="KW-0472">Membrane</keyword>
<name>A0AAV8H7U7_9POAL</name>
<keyword evidence="1" id="KW-1133">Transmembrane helix</keyword>
<dbReference type="PANTHER" id="PTHR31170:SF25">
    <property type="entry name" value="BNAA09G04570D PROTEIN"/>
    <property type="match status" value="1"/>
</dbReference>
<dbReference type="InterPro" id="IPR004158">
    <property type="entry name" value="DUF247_pln"/>
</dbReference>
<sequence>MEEEQHVAIDMHAPTGIMEEIKIDMTSAEITRAEEEDVATDKLQNFIKKLGEVPGEPFEAWPVTICRLPAWFHDYDKELCEPKIVSIGPYHRGKESLQAMEEHKWSILRDFLARNKNVSFEVYFREMRLLEAQARQCYSETVSLGSNDFVMMLLLDGSFILEWPPKLSCSEIHHWLHLCRTGVLPDIQFEREQRDLLTGKSYFRALNKLPWSKFLLKSRDVKSTSSEGPEGINIPCVTELDEAGVKFRRKREPRDMFDISFQNGILEMPFVPIDDGLKILLWNMVAFEQSQPAIPLREKTLSSYLGLMDSLINTEKDVAILVRSGIIGNYLQNDEQVANFFNQFGLLFVLDYNDHYLHGLYKDVKRYSESTWHKYRARLMHDYFSNPWSIISVVAAIILLILSFLQTYYSAAK</sequence>
<proteinExistence type="predicted"/>
<gene>
    <name evidence="2" type="ORF">LUZ62_024591</name>
</gene>
<keyword evidence="3" id="KW-1185">Reference proteome</keyword>
<evidence type="ECO:0000313" key="3">
    <source>
        <dbReference type="Proteomes" id="UP001140206"/>
    </source>
</evidence>
<protein>
    <submittedName>
        <fullName evidence="2">Uncharacterized protein</fullName>
    </submittedName>
</protein>
<dbReference type="AlphaFoldDB" id="A0AAV8H7U7"/>
<dbReference type="Proteomes" id="UP001140206">
    <property type="component" value="Chromosome 1"/>
</dbReference>
<dbReference type="Pfam" id="PF03140">
    <property type="entry name" value="DUF247"/>
    <property type="match status" value="2"/>
</dbReference>
<evidence type="ECO:0000256" key="1">
    <source>
        <dbReference type="SAM" id="Phobius"/>
    </source>
</evidence>
<keyword evidence="1" id="KW-0812">Transmembrane</keyword>
<dbReference type="PANTHER" id="PTHR31170">
    <property type="entry name" value="BNAC04G53230D PROTEIN"/>
    <property type="match status" value="1"/>
</dbReference>
<reference evidence="2" key="1">
    <citation type="submission" date="2022-08" db="EMBL/GenBank/DDBJ databases">
        <authorList>
            <person name="Marques A."/>
        </authorList>
    </citation>
    <scope>NUCLEOTIDE SEQUENCE</scope>
    <source>
        <strain evidence="2">RhyPub2mFocal</strain>
        <tissue evidence="2">Leaves</tissue>
    </source>
</reference>
<dbReference type="EMBL" id="JAMFTS010000001">
    <property type="protein sequence ID" value="KAJ4812025.1"/>
    <property type="molecule type" value="Genomic_DNA"/>
</dbReference>
<comment type="caution">
    <text evidence="2">The sequence shown here is derived from an EMBL/GenBank/DDBJ whole genome shotgun (WGS) entry which is preliminary data.</text>
</comment>
<organism evidence="2 3">
    <name type="scientific">Rhynchospora pubera</name>
    <dbReference type="NCBI Taxonomy" id="906938"/>
    <lineage>
        <taxon>Eukaryota</taxon>
        <taxon>Viridiplantae</taxon>
        <taxon>Streptophyta</taxon>
        <taxon>Embryophyta</taxon>
        <taxon>Tracheophyta</taxon>
        <taxon>Spermatophyta</taxon>
        <taxon>Magnoliopsida</taxon>
        <taxon>Liliopsida</taxon>
        <taxon>Poales</taxon>
        <taxon>Cyperaceae</taxon>
        <taxon>Cyperoideae</taxon>
        <taxon>Rhynchosporeae</taxon>
        <taxon>Rhynchospora</taxon>
    </lineage>
</organism>